<keyword evidence="11" id="KW-0732">Signal</keyword>
<comment type="catalytic activity">
    <reaction evidence="10">
        <text>L-tyrosine + O2 = L-dopaquinone + H2O</text>
        <dbReference type="Rhea" id="RHEA:18117"/>
        <dbReference type="ChEBI" id="CHEBI:15377"/>
        <dbReference type="ChEBI" id="CHEBI:15379"/>
        <dbReference type="ChEBI" id="CHEBI:57924"/>
        <dbReference type="ChEBI" id="CHEBI:58315"/>
        <dbReference type="EC" id="1.14.18.1"/>
    </reaction>
</comment>
<evidence type="ECO:0000256" key="1">
    <source>
        <dbReference type="ARBA" id="ARBA00001973"/>
    </source>
</evidence>
<evidence type="ECO:0000256" key="4">
    <source>
        <dbReference type="ARBA" id="ARBA00022723"/>
    </source>
</evidence>
<evidence type="ECO:0000256" key="2">
    <source>
        <dbReference type="ARBA" id="ARBA00009928"/>
    </source>
</evidence>
<keyword evidence="6" id="KW-0186">Copper</keyword>
<keyword evidence="8" id="KW-0470">Melanin biosynthesis</keyword>
<dbReference type="PRINTS" id="PR00092">
    <property type="entry name" value="TYROSINASE"/>
</dbReference>
<evidence type="ECO:0000256" key="9">
    <source>
        <dbReference type="ARBA" id="ARBA00048233"/>
    </source>
</evidence>
<evidence type="ECO:0000256" key="6">
    <source>
        <dbReference type="ARBA" id="ARBA00023008"/>
    </source>
</evidence>
<dbReference type="Pfam" id="PF00264">
    <property type="entry name" value="Tyrosinase"/>
    <property type="match status" value="1"/>
</dbReference>
<dbReference type="OrthoDB" id="6132182at2759"/>
<name>A0A6A6TV45_9PLEO</name>
<dbReference type="AlphaFoldDB" id="A0A6A6TV45"/>
<proteinExistence type="inferred from homology"/>
<evidence type="ECO:0000256" key="3">
    <source>
        <dbReference type="ARBA" id="ARBA00011906"/>
    </source>
</evidence>
<evidence type="ECO:0000259" key="12">
    <source>
        <dbReference type="PROSITE" id="PS00497"/>
    </source>
</evidence>
<keyword evidence="7" id="KW-0503">Monooxygenase</keyword>
<evidence type="ECO:0000313" key="14">
    <source>
        <dbReference type="Proteomes" id="UP000799324"/>
    </source>
</evidence>
<comment type="similarity">
    <text evidence="2">Belongs to the tyrosinase family.</text>
</comment>
<comment type="cofactor">
    <cofactor evidence="1">
        <name>Cu(2+)</name>
        <dbReference type="ChEBI" id="CHEBI:29036"/>
    </cofactor>
</comment>
<dbReference type="Proteomes" id="UP000799324">
    <property type="component" value="Unassembled WGS sequence"/>
</dbReference>
<dbReference type="GO" id="GO:0004503">
    <property type="term" value="F:tyrosinase activity"/>
    <property type="evidence" value="ECO:0007669"/>
    <property type="project" value="UniProtKB-EC"/>
</dbReference>
<evidence type="ECO:0000313" key="13">
    <source>
        <dbReference type="EMBL" id="KAF2663037.1"/>
    </source>
</evidence>
<dbReference type="Pfam" id="PF18132">
    <property type="entry name" value="Tyrosinase_C"/>
    <property type="match status" value="1"/>
</dbReference>
<evidence type="ECO:0000256" key="5">
    <source>
        <dbReference type="ARBA" id="ARBA00023002"/>
    </source>
</evidence>
<accession>A0A6A6TV45</accession>
<dbReference type="EC" id="1.14.18.1" evidence="3"/>
<keyword evidence="4" id="KW-0479">Metal-binding</keyword>
<dbReference type="PROSITE" id="PS00497">
    <property type="entry name" value="TYROSINASE_1"/>
    <property type="match status" value="1"/>
</dbReference>
<feature type="domain" description="Tyrosinase copper-binding" evidence="12">
    <location>
        <begin position="120"/>
        <end position="137"/>
    </location>
</feature>
<dbReference type="GO" id="GO:0042438">
    <property type="term" value="P:melanin biosynthetic process"/>
    <property type="evidence" value="ECO:0007669"/>
    <property type="project" value="UniProtKB-KW"/>
</dbReference>
<gene>
    <name evidence="13" type="ORF">K491DRAFT_616927</name>
</gene>
<feature type="chain" id="PRO_5025501545" description="tyrosinase" evidence="11">
    <location>
        <begin position="18"/>
        <end position="607"/>
    </location>
</feature>
<protein>
    <recommendedName>
        <fullName evidence="3">tyrosinase</fullName>
        <ecNumber evidence="3">1.14.18.1</ecNumber>
    </recommendedName>
</protein>
<dbReference type="InterPro" id="IPR008922">
    <property type="entry name" value="Di-copper_centre_dom_sf"/>
</dbReference>
<dbReference type="EMBL" id="MU004288">
    <property type="protein sequence ID" value="KAF2663037.1"/>
    <property type="molecule type" value="Genomic_DNA"/>
</dbReference>
<evidence type="ECO:0000256" key="8">
    <source>
        <dbReference type="ARBA" id="ARBA00023101"/>
    </source>
</evidence>
<dbReference type="GO" id="GO:0046872">
    <property type="term" value="F:metal ion binding"/>
    <property type="evidence" value="ECO:0007669"/>
    <property type="project" value="UniProtKB-KW"/>
</dbReference>
<feature type="signal peptide" evidence="11">
    <location>
        <begin position="1"/>
        <end position="17"/>
    </location>
</feature>
<dbReference type="InterPro" id="IPR002227">
    <property type="entry name" value="Tyrosinase_Cu-bd"/>
</dbReference>
<dbReference type="SUPFAM" id="SSF48056">
    <property type="entry name" value="Di-copper centre-containing domain"/>
    <property type="match status" value="1"/>
</dbReference>
<dbReference type="Gene3D" id="1.10.1280.10">
    <property type="entry name" value="Di-copper center containing domain from catechol oxidase"/>
    <property type="match status" value="1"/>
</dbReference>
<dbReference type="PANTHER" id="PTHR11474:SF76">
    <property type="entry name" value="SHKT DOMAIN-CONTAINING PROTEIN"/>
    <property type="match status" value="1"/>
</dbReference>
<reference evidence="13" key="1">
    <citation type="journal article" date="2020" name="Stud. Mycol.">
        <title>101 Dothideomycetes genomes: a test case for predicting lifestyles and emergence of pathogens.</title>
        <authorList>
            <person name="Haridas S."/>
            <person name="Albert R."/>
            <person name="Binder M."/>
            <person name="Bloem J."/>
            <person name="Labutti K."/>
            <person name="Salamov A."/>
            <person name="Andreopoulos B."/>
            <person name="Baker S."/>
            <person name="Barry K."/>
            <person name="Bills G."/>
            <person name="Bluhm B."/>
            <person name="Cannon C."/>
            <person name="Castanera R."/>
            <person name="Culley D."/>
            <person name="Daum C."/>
            <person name="Ezra D."/>
            <person name="Gonzalez J."/>
            <person name="Henrissat B."/>
            <person name="Kuo A."/>
            <person name="Liang C."/>
            <person name="Lipzen A."/>
            <person name="Lutzoni F."/>
            <person name="Magnuson J."/>
            <person name="Mondo S."/>
            <person name="Nolan M."/>
            <person name="Ohm R."/>
            <person name="Pangilinan J."/>
            <person name="Park H.-J."/>
            <person name="Ramirez L."/>
            <person name="Alfaro M."/>
            <person name="Sun H."/>
            <person name="Tritt A."/>
            <person name="Yoshinaga Y."/>
            <person name="Zwiers L.-H."/>
            <person name="Turgeon B."/>
            <person name="Goodwin S."/>
            <person name="Spatafora J."/>
            <person name="Crous P."/>
            <person name="Grigoriev I."/>
        </authorList>
    </citation>
    <scope>NUCLEOTIDE SEQUENCE</scope>
    <source>
        <strain evidence="13">CBS 122681</strain>
    </source>
</reference>
<evidence type="ECO:0000256" key="7">
    <source>
        <dbReference type="ARBA" id="ARBA00023033"/>
    </source>
</evidence>
<organism evidence="13 14">
    <name type="scientific">Lophiostoma macrostomum CBS 122681</name>
    <dbReference type="NCBI Taxonomy" id="1314788"/>
    <lineage>
        <taxon>Eukaryota</taxon>
        <taxon>Fungi</taxon>
        <taxon>Dikarya</taxon>
        <taxon>Ascomycota</taxon>
        <taxon>Pezizomycotina</taxon>
        <taxon>Dothideomycetes</taxon>
        <taxon>Pleosporomycetidae</taxon>
        <taxon>Pleosporales</taxon>
        <taxon>Lophiostomataceae</taxon>
        <taxon>Lophiostoma</taxon>
    </lineage>
</organism>
<dbReference type="PANTHER" id="PTHR11474">
    <property type="entry name" value="TYROSINASE FAMILY MEMBER"/>
    <property type="match status" value="1"/>
</dbReference>
<dbReference type="InterPro" id="IPR041640">
    <property type="entry name" value="Tyrosinase_C"/>
</dbReference>
<comment type="catalytic activity">
    <reaction evidence="9">
        <text>2 L-dopa + O2 = 2 L-dopaquinone + 2 H2O</text>
        <dbReference type="Rhea" id="RHEA:34287"/>
        <dbReference type="ChEBI" id="CHEBI:15377"/>
        <dbReference type="ChEBI" id="CHEBI:15379"/>
        <dbReference type="ChEBI" id="CHEBI:57504"/>
        <dbReference type="ChEBI" id="CHEBI:57924"/>
        <dbReference type="EC" id="1.14.18.1"/>
    </reaction>
</comment>
<keyword evidence="5" id="KW-0560">Oxidoreductase</keyword>
<evidence type="ECO:0000256" key="10">
    <source>
        <dbReference type="ARBA" id="ARBA00048881"/>
    </source>
</evidence>
<dbReference type="InterPro" id="IPR050316">
    <property type="entry name" value="Tyrosinase/Hemocyanin"/>
</dbReference>
<evidence type="ECO:0000256" key="11">
    <source>
        <dbReference type="SAM" id="SignalP"/>
    </source>
</evidence>
<keyword evidence="14" id="KW-1185">Reference proteome</keyword>
<sequence>MWLVKLFSFSVLVPALASYTPLGPRRTPINVSDTDVTLTSGIAWRTIAGNVPIRREIHDLKDKFPDQWNIYLLGLRALQLEDHTSPTSYYQIAGIHGRPLKVWEGAMGRSDHTPGQYCPHSNTMFLGWHRAYLALYEQELYKHMRDVASQFPPNLVQKYTTAVEDFRIPYWDWGLGSSGPDVPDMFTAPTVQVVGTNGSSQTIANPLHHFDFPDIISNDFERQWVNFNSTLRWPSSDMANATTQDDRFIANFKTNRQFYHDQLSGHLAFAGSMNEFSKVRLEPLHGNIHYTIGGAPPPADQSDGHMWPTDYSAFEPTFWLHHCNVDRIFAIWQALRPSSYFEPDNVGTAENSWIVQSQTVDAETPLLPFWNTPSSYWTTNGVRNTTVLGYAYPETQRWNYPSDDAYRRAVNKTVSSLYSSSVRKSLTGETGQAGGVFGHILDQESAYTDWTIFTEGSRADFTASFYVRFSLIGVESANGTPEVGSWVVILPSPNKDSGSASTKRESSTDLGFKGTVSLTASLLDQIAAGNLSSLDAGDVVPFLTNKLTWEVYMGGKLVPSTNVPSLAVQVTSSTVQIPDDSDTPMVYKDELVAHSDITSGKSGNANP</sequence>